<sequence length="244" mass="25290">MKNINQSPRFAEAQNTLGELTGAFNAATAEEARLLGLLAAPADTFDPLAAGLRLLRGESAQRNDSTGLNRELAQVRERLDTLRPAIEAQRAAVAALVAELSAAVCAEAQPAHAKAVQGVADALVSLRAALAAEAAVRAGIEAAGYQCSLVAVAEPELSFADTESAASRLLRDVTRRLEVERLRTGGPVNVRLLVDGTGFGDLGDVVKIDGPDAAHVVALGHGEPTTAKPGKLPRVRESIALVLG</sequence>
<evidence type="ECO:0000313" key="2">
    <source>
        <dbReference type="Proteomes" id="UP000183656"/>
    </source>
</evidence>
<keyword evidence="2" id="KW-1185">Reference proteome</keyword>
<dbReference type="AlphaFoldDB" id="A0A1I7IZ14"/>
<reference evidence="1 2" key="1">
    <citation type="submission" date="2016-10" db="EMBL/GenBank/DDBJ databases">
        <authorList>
            <person name="de Groot N.N."/>
        </authorList>
    </citation>
    <scope>NUCLEOTIDE SEQUENCE [LARGE SCALE GENOMIC DNA]</scope>
    <source>
        <strain evidence="1 2">R-24608</strain>
    </source>
</reference>
<dbReference type="EMBL" id="FPBX01000020">
    <property type="protein sequence ID" value="SFU78157.1"/>
    <property type="molecule type" value="Genomic_DNA"/>
</dbReference>
<dbReference type="RefSeq" id="WP_054256581.1">
    <property type="nucleotide sequence ID" value="NZ_CYIG01000020.1"/>
</dbReference>
<dbReference type="Proteomes" id="UP000183656">
    <property type="component" value="Unassembled WGS sequence"/>
</dbReference>
<name>A0A1I7IZ14_9BURK</name>
<gene>
    <name evidence="1" type="ORF">SAMN04489707_102065</name>
</gene>
<dbReference type="OrthoDB" id="8821030at2"/>
<proteinExistence type="predicted"/>
<accession>A0A1I7IZ14</accession>
<protein>
    <submittedName>
        <fullName evidence="1">Uncharacterized protein</fullName>
    </submittedName>
</protein>
<evidence type="ECO:0000313" key="1">
    <source>
        <dbReference type="EMBL" id="SFU78157.1"/>
    </source>
</evidence>
<organism evidence="1 2">
    <name type="scientific">Paenacidovorax caeni</name>
    <dbReference type="NCBI Taxonomy" id="343013"/>
    <lineage>
        <taxon>Bacteria</taxon>
        <taxon>Pseudomonadati</taxon>
        <taxon>Pseudomonadota</taxon>
        <taxon>Betaproteobacteria</taxon>
        <taxon>Burkholderiales</taxon>
        <taxon>Comamonadaceae</taxon>
        <taxon>Paenacidovorax</taxon>
    </lineage>
</organism>